<name>A0A6P1D0M7_9NOCA</name>
<evidence type="ECO:0000256" key="2">
    <source>
        <dbReference type="PROSITE-ProRule" id="PRU00335"/>
    </source>
</evidence>
<evidence type="ECO:0000256" key="3">
    <source>
        <dbReference type="SAM" id="MobiDB-lite"/>
    </source>
</evidence>
<dbReference type="EMBL" id="JAAGUZ010000001">
    <property type="protein sequence ID" value="NEW42850.1"/>
    <property type="molecule type" value="Genomic_DNA"/>
</dbReference>
<comment type="caution">
    <text evidence="5">The sequence shown here is derived from an EMBL/GenBank/DDBJ whole genome shotgun (WGS) entry which is preliminary data.</text>
</comment>
<dbReference type="PROSITE" id="PS50977">
    <property type="entry name" value="HTH_TETR_2"/>
    <property type="match status" value="1"/>
</dbReference>
<dbReference type="GO" id="GO:0003677">
    <property type="term" value="F:DNA binding"/>
    <property type="evidence" value="ECO:0007669"/>
    <property type="project" value="UniProtKB-UniRule"/>
</dbReference>
<protein>
    <submittedName>
        <fullName evidence="5">TetR/AcrR family transcriptional regulator</fullName>
    </submittedName>
</protein>
<dbReference type="RefSeq" id="WP_163821714.1">
    <property type="nucleotide sequence ID" value="NZ_JAAGUX010000017.1"/>
</dbReference>
<feature type="compositionally biased region" description="Basic and acidic residues" evidence="3">
    <location>
        <begin position="1"/>
        <end position="12"/>
    </location>
</feature>
<dbReference type="PANTHER" id="PTHR43479">
    <property type="entry name" value="ACREF/ENVCD OPERON REPRESSOR-RELATED"/>
    <property type="match status" value="1"/>
</dbReference>
<accession>A0A6P1D0M7</accession>
<dbReference type="InterPro" id="IPR009057">
    <property type="entry name" value="Homeodomain-like_sf"/>
</dbReference>
<proteinExistence type="predicted"/>
<gene>
    <name evidence="5" type="ORF">GV789_00010</name>
    <name evidence="6" type="ORF">GV794_12215</name>
</gene>
<evidence type="ECO:0000259" key="4">
    <source>
        <dbReference type="PROSITE" id="PS50977"/>
    </source>
</evidence>
<feature type="region of interest" description="Disordered" evidence="3">
    <location>
        <begin position="1"/>
        <end position="20"/>
    </location>
</feature>
<sequence>MQTGQDSDHPHADPLSGPRIWGGTTLTERKQVRRTALLEAALDLIGESGAAGVTMRAVCRRANLTDRYFYESFASRDELLDVLYRQVAEEFLEPMTAFAVADDPSRDRSLSEVLVDKVLEDPRKSRLFLVEPYSSTGLGQTTIAVMPAFTRLIQDHLFSQIDDPVRRRLAAVTMASGNAGMFSAWLGGSLRADRDEIVDHLVAMITAYRRLYQD</sequence>
<feature type="DNA-binding region" description="H-T-H motif" evidence="2">
    <location>
        <begin position="54"/>
        <end position="73"/>
    </location>
</feature>
<dbReference type="Gene3D" id="1.10.357.10">
    <property type="entry name" value="Tetracycline Repressor, domain 2"/>
    <property type="match status" value="1"/>
</dbReference>
<evidence type="ECO:0000313" key="6">
    <source>
        <dbReference type="EMBL" id="NEW56409.1"/>
    </source>
</evidence>
<dbReference type="PANTHER" id="PTHR43479:SF11">
    <property type="entry name" value="ACREF_ENVCD OPERON REPRESSOR-RELATED"/>
    <property type="match status" value="1"/>
</dbReference>
<dbReference type="InterPro" id="IPR050624">
    <property type="entry name" value="HTH-type_Tx_Regulator"/>
</dbReference>
<evidence type="ECO:0000256" key="1">
    <source>
        <dbReference type="ARBA" id="ARBA00023125"/>
    </source>
</evidence>
<dbReference type="Proteomes" id="UP000468928">
    <property type="component" value="Unassembled WGS sequence"/>
</dbReference>
<evidence type="ECO:0000313" key="8">
    <source>
        <dbReference type="Proteomes" id="UP000470876"/>
    </source>
</evidence>
<feature type="domain" description="HTH tetR-type" evidence="4">
    <location>
        <begin position="31"/>
        <end position="91"/>
    </location>
</feature>
<dbReference type="InterPro" id="IPR001647">
    <property type="entry name" value="HTH_TetR"/>
</dbReference>
<reference evidence="7 8" key="1">
    <citation type="submission" date="2020-01" db="EMBL/GenBank/DDBJ databases">
        <title>Genetics and antimicrobial susceptibilities of Nocardia species isolated from the soil; a comparison with species isolated from humans.</title>
        <authorList>
            <person name="Carrasco G."/>
            <person name="Monzon S."/>
            <person name="Sansegundo M."/>
            <person name="Garcia E."/>
            <person name="Garrido N."/>
            <person name="Medina M.J."/>
            <person name="Villalon P."/>
            <person name="Ramirez-Arocha A.C."/>
            <person name="Jimenez P."/>
            <person name="Cuesta I."/>
            <person name="Valdezate S."/>
        </authorList>
    </citation>
    <scope>NUCLEOTIDE SEQUENCE [LARGE SCALE GENOMIC DNA]</scope>
    <source>
        <strain evidence="5 7">CNM20110639</strain>
        <strain evidence="6 8">CNM20110649</strain>
    </source>
</reference>
<dbReference type="Pfam" id="PF00440">
    <property type="entry name" value="TetR_N"/>
    <property type="match status" value="1"/>
</dbReference>
<evidence type="ECO:0000313" key="5">
    <source>
        <dbReference type="EMBL" id="NEW42850.1"/>
    </source>
</evidence>
<keyword evidence="8" id="KW-1185">Reference proteome</keyword>
<dbReference type="EMBL" id="JAAGUX010000017">
    <property type="protein sequence ID" value="NEW56409.1"/>
    <property type="molecule type" value="Genomic_DNA"/>
</dbReference>
<keyword evidence="1 2" id="KW-0238">DNA-binding</keyword>
<dbReference type="AlphaFoldDB" id="A0A6P1D0M7"/>
<dbReference type="Proteomes" id="UP000470876">
    <property type="component" value="Unassembled WGS sequence"/>
</dbReference>
<dbReference type="SUPFAM" id="SSF46689">
    <property type="entry name" value="Homeodomain-like"/>
    <property type="match status" value="1"/>
</dbReference>
<organism evidence="5 7">
    <name type="scientific">Nocardia cyriacigeorgica</name>
    <dbReference type="NCBI Taxonomy" id="135487"/>
    <lineage>
        <taxon>Bacteria</taxon>
        <taxon>Bacillati</taxon>
        <taxon>Actinomycetota</taxon>
        <taxon>Actinomycetes</taxon>
        <taxon>Mycobacteriales</taxon>
        <taxon>Nocardiaceae</taxon>
        <taxon>Nocardia</taxon>
    </lineage>
</organism>
<evidence type="ECO:0000313" key="7">
    <source>
        <dbReference type="Proteomes" id="UP000468928"/>
    </source>
</evidence>